<dbReference type="PROSITE" id="PS50097">
    <property type="entry name" value="BTB"/>
    <property type="match status" value="1"/>
</dbReference>
<organism evidence="3 4">
    <name type="scientific">Psilocybe cf. subviscida</name>
    <dbReference type="NCBI Taxonomy" id="2480587"/>
    <lineage>
        <taxon>Eukaryota</taxon>
        <taxon>Fungi</taxon>
        <taxon>Dikarya</taxon>
        <taxon>Basidiomycota</taxon>
        <taxon>Agaricomycotina</taxon>
        <taxon>Agaricomycetes</taxon>
        <taxon>Agaricomycetidae</taxon>
        <taxon>Agaricales</taxon>
        <taxon>Agaricineae</taxon>
        <taxon>Strophariaceae</taxon>
        <taxon>Psilocybe</taxon>
    </lineage>
</organism>
<feature type="domain" description="BTB" evidence="2">
    <location>
        <begin position="41"/>
        <end position="114"/>
    </location>
</feature>
<sequence>MDPQTTDDGTRKKQIVSRNASPSRSNQDLTRKSSEFWFNDGNVVLQTKTTQYRIHSSLLSIQSSVFEDMFAIPQPEQSAQPLLEGCSVVLVTDSAEDWDALLGLLYNTERHIPNTHIFPLATIFAMLRLGEKYNFAQFKAGGFRQLQHIFPEKLHLQDGKSLDPVGKAEIIGGHEFKTLRAIEDLQIWSALPMAYLSCIYDRNLR</sequence>
<dbReference type="Pfam" id="PF00651">
    <property type="entry name" value="BTB"/>
    <property type="match status" value="1"/>
</dbReference>
<evidence type="ECO:0000259" key="2">
    <source>
        <dbReference type="PROSITE" id="PS50097"/>
    </source>
</evidence>
<feature type="compositionally biased region" description="Polar residues" evidence="1">
    <location>
        <begin position="16"/>
        <end position="28"/>
    </location>
</feature>
<dbReference type="OrthoDB" id="3044562at2759"/>
<dbReference type="InterPro" id="IPR011333">
    <property type="entry name" value="SKP1/BTB/POZ_sf"/>
</dbReference>
<evidence type="ECO:0000313" key="3">
    <source>
        <dbReference type="EMBL" id="KAF5321831.1"/>
    </source>
</evidence>
<keyword evidence="4" id="KW-1185">Reference proteome</keyword>
<evidence type="ECO:0000256" key="1">
    <source>
        <dbReference type="SAM" id="MobiDB-lite"/>
    </source>
</evidence>
<protein>
    <recommendedName>
        <fullName evidence="2">BTB domain-containing protein</fullName>
    </recommendedName>
</protein>
<dbReference type="AlphaFoldDB" id="A0A8H5BEV2"/>
<proteinExistence type="predicted"/>
<dbReference type="SUPFAM" id="SSF54695">
    <property type="entry name" value="POZ domain"/>
    <property type="match status" value="1"/>
</dbReference>
<name>A0A8H5BEV2_9AGAR</name>
<dbReference type="Proteomes" id="UP000567179">
    <property type="component" value="Unassembled WGS sequence"/>
</dbReference>
<dbReference type="EMBL" id="JAACJJ010000028">
    <property type="protein sequence ID" value="KAF5321831.1"/>
    <property type="molecule type" value="Genomic_DNA"/>
</dbReference>
<comment type="caution">
    <text evidence="3">The sequence shown here is derived from an EMBL/GenBank/DDBJ whole genome shotgun (WGS) entry which is preliminary data.</text>
</comment>
<accession>A0A8H5BEV2</accession>
<feature type="region of interest" description="Disordered" evidence="1">
    <location>
        <begin position="1"/>
        <end position="28"/>
    </location>
</feature>
<evidence type="ECO:0000313" key="4">
    <source>
        <dbReference type="Proteomes" id="UP000567179"/>
    </source>
</evidence>
<dbReference type="Gene3D" id="3.30.710.10">
    <property type="entry name" value="Potassium Channel Kv1.1, Chain A"/>
    <property type="match status" value="1"/>
</dbReference>
<reference evidence="3 4" key="1">
    <citation type="journal article" date="2020" name="ISME J.">
        <title>Uncovering the hidden diversity of litter-decomposition mechanisms in mushroom-forming fungi.</title>
        <authorList>
            <person name="Floudas D."/>
            <person name="Bentzer J."/>
            <person name="Ahren D."/>
            <person name="Johansson T."/>
            <person name="Persson P."/>
            <person name="Tunlid A."/>
        </authorList>
    </citation>
    <scope>NUCLEOTIDE SEQUENCE [LARGE SCALE GENOMIC DNA]</scope>
    <source>
        <strain evidence="3 4">CBS 101986</strain>
    </source>
</reference>
<dbReference type="InterPro" id="IPR000210">
    <property type="entry name" value="BTB/POZ_dom"/>
</dbReference>
<gene>
    <name evidence="3" type="ORF">D9619_000366</name>
</gene>